<dbReference type="AlphaFoldDB" id="B9SRA4"/>
<evidence type="ECO:0000313" key="2">
    <source>
        <dbReference type="Proteomes" id="UP000008311"/>
    </source>
</evidence>
<sequence length="127" mass="14751">MSHVMMGSYSKIGRRYHGYGGRGFRLNCKRFSVQRLRARFVYLFKLLSRWKSSYGHAVQSLKRSMSRSSGIKRNTSSRRSLVVEVSSDCRMRTFGRSNSFYSEAIADCLEFIKRSSISVEQKQVCPR</sequence>
<dbReference type="Proteomes" id="UP000008311">
    <property type="component" value="Unassembled WGS sequence"/>
</dbReference>
<proteinExistence type="predicted"/>
<reference evidence="2" key="1">
    <citation type="journal article" date="2010" name="Nat. Biotechnol.">
        <title>Draft genome sequence of the oilseed species Ricinus communis.</title>
        <authorList>
            <person name="Chan A.P."/>
            <person name="Crabtree J."/>
            <person name="Zhao Q."/>
            <person name="Lorenzi H."/>
            <person name="Orvis J."/>
            <person name="Puiu D."/>
            <person name="Melake-Berhan A."/>
            <person name="Jones K.M."/>
            <person name="Redman J."/>
            <person name="Chen G."/>
            <person name="Cahoon E.B."/>
            <person name="Gedil M."/>
            <person name="Stanke M."/>
            <person name="Haas B.J."/>
            <person name="Wortman J.R."/>
            <person name="Fraser-Liggett C.M."/>
            <person name="Ravel J."/>
            <person name="Rabinowicz P.D."/>
        </authorList>
    </citation>
    <scope>NUCLEOTIDE SEQUENCE [LARGE SCALE GENOMIC DNA]</scope>
    <source>
        <strain evidence="2">cv. Hale</strain>
    </source>
</reference>
<accession>B9SRA4</accession>
<protein>
    <submittedName>
        <fullName evidence="1">Uncharacterized protein</fullName>
    </submittedName>
</protein>
<gene>
    <name evidence="1" type="ORF">RCOM_0612990</name>
</gene>
<evidence type="ECO:0000313" key="1">
    <source>
        <dbReference type="EMBL" id="EEF33835.1"/>
    </source>
</evidence>
<dbReference type="eggNOG" id="ENOG502S6UU">
    <property type="taxonomic scope" value="Eukaryota"/>
</dbReference>
<dbReference type="PANTHER" id="PTHR34996">
    <property type="entry name" value="OS06G0327400 PROTEIN"/>
    <property type="match status" value="1"/>
</dbReference>
<dbReference type="EMBL" id="EQ974096">
    <property type="protein sequence ID" value="EEF33835.1"/>
    <property type="molecule type" value="Genomic_DNA"/>
</dbReference>
<dbReference type="InParanoid" id="B9SRA4"/>
<name>B9SRA4_RICCO</name>
<organism evidence="1 2">
    <name type="scientific">Ricinus communis</name>
    <name type="common">Castor bean</name>
    <dbReference type="NCBI Taxonomy" id="3988"/>
    <lineage>
        <taxon>Eukaryota</taxon>
        <taxon>Viridiplantae</taxon>
        <taxon>Streptophyta</taxon>
        <taxon>Embryophyta</taxon>
        <taxon>Tracheophyta</taxon>
        <taxon>Spermatophyta</taxon>
        <taxon>Magnoliopsida</taxon>
        <taxon>eudicotyledons</taxon>
        <taxon>Gunneridae</taxon>
        <taxon>Pentapetalae</taxon>
        <taxon>rosids</taxon>
        <taxon>fabids</taxon>
        <taxon>Malpighiales</taxon>
        <taxon>Euphorbiaceae</taxon>
        <taxon>Acalyphoideae</taxon>
        <taxon>Acalypheae</taxon>
        <taxon>Ricinus</taxon>
    </lineage>
</organism>
<keyword evidence="2" id="KW-1185">Reference proteome</keyword>
<dbReference type="PANTHER" id="PTHR34996:SF3">
    <property type="entry name" value="OS06G0327400 PROTEIN"/>
    <property type="match status" value="1"/>
</dbReference>